<dbReference type="GO" id="GO:0016020">
    <property type="term" value="C:membrane"/>
    <property type="evidence" value="ECO:0007669"/>
    <property type="project" value="InterPro"/>
</dbReference>
<proteinExistence type="predicted"/>
<accession>A0A556PMN3</accession>
<comment type="caution">
    <text evidence="1">The sequence shown here is derived from an EMBL/GenBank/DDBJ whole genome shotgun (WGS) entry which is preliminary data.</text>
</comment>
<keyword evidence="2" id="KW-1185">Reference proteome</keyword>
<dbReference type="OrthoDB" id="396512at2"/>
<gene>
    <name evidence="1" type="ORF">FPQ13_06305</name>
</gene>
<dbReference type="RefSeq" id="WP_144088485.1">
    <property type="nucleotide sequence ID" value="NZ_VMHE01000008.1"/>
</dbReference>
<dbReference type="InterPro" id="IPR043148">
    <property type="entry name" value="TagF_C"/>
</dbReference>
<protein>
    <submittedName>
        <fullName evidence="1">Teichoic acid biosynthesis protein</fullName>
    </submittedName>
</protein>
<dbReference type="SUPFAM" id="SSF53756">
    <property type="entry name" value="UDP-Glycosyltransferase/glycogen phosphorylase"/>
    <property type="match status" value="1"/>
</dbReference>
<dbReference type="EMBL" id="VMHE01000008">
    <property type="protein sequence ID" value="TSJ65660.1"/>
    <property type="molecule type" value="Genomic_DNA"/>
</dbReference>
<organism evidence="1 2">
    <name type="scientific">Allobacillus salarius</name>
    <dbReference type="NCBI Taxonomy" id="1955272"/>
    <lineage>
        <taxon>Bacteria</taxon>
        <taxon>Bacillati</taxon>
        <taxon>Bacillota</taxon>
        <taxon>Bacilli</taxon>
        <taxon>Bacillales</taxon>
        <taxon>Bacillaceae</taxon>
        <taxon>Allobacillus</taxon>
    </lineage>
</organism>
<dbReference type="Proteomes" id="UP000316425">
    <property type="component" value="Unassembled WGS sequence"/>
</dbReference>
<reference evidence="1 2" key="1">
    <citation type="submission" date="2019-07" db="EMBL/GenBank/DDBJ databases">
        <title>Allobacillus sp. nov. SKP isolated from shrimp paste of Euphausiacea.</title>
        <authorList>
            <person name="Kanchanasin P."/>
            <person name="Tanasupawat S."/>
            <person name="Shi W."/>
            <person name="Wu L."/>
            <person name="Ma J."/>
        </authorList>
    </citation>
    <scope>NUCLEOTIDE SEQUENCE [LARGE SCALE GENOMIC DNA]</scope>
    <source>
        <strain evidence="1 2">SKP4-8</strain>
    </source>
</reference>
<evidence type="ECO:0000313" key="1">
    <source>
        <dbReference type="EMBL" id="TSJ65660.1"/>
    </source>
</evidence>
<sequence>MLSRKINSGYKKIKENFIKKVTLKNINETDSSVLFELQIENFWFKDKSMKFILESKSQTKILSYTITNNKVSVELPIKLISELNEIGHLKFYFRNKKMLIKSNVEVNEDFIFNGAYFHIATNKHIILKRNFQEYTFHEEPLIVDDIQSDYETLTLKGINYNFELMHVKEPHVIAINKNKMRQIDTVIDLSTNNITVKNLSLFSQGDWLFYLRIKKEIHPIRLNYSKTVKLKTYHHSASIMKTNKSYMKAVFSPHVITLDSATFENLDQDHITLSFSQQELELKGNAKLIVEEPDGKLDISKQLTKIDDYSFETIIDMRELFGNFKVVRFFVETGGIQPLKYQFYIKQKQMLNGNAKSFHSTVNSQITGFKFYRRKDKSLGLMIRKPRLRKLVTDVEGFSVSGFLGSMERFKECKPYLLLEDRLEQKSVKYPLAHEFTINFNPIDLLGIKSRGKTVIDLFVIVEDSSGYVIRKEKIKYEKANYKKDNYYAYITHDDEERNQHHFLITTTPFNNLKIETFMIPNFVEIPSDTSRKDNKTWLIGERTNTAQDNGYILFKYLQRETDLDVYYVIDSESEDYEKIKDNEHVLSFGSKEHFEIAFKAKVLLGTHDLENLLPYKPAKGFFNYENTFKVFLQHGVLGRKNVEYHKKFYEDPFDLFIVSSDPEKYDVVMDQLGYEEEEVKVTGLARFDRLYNVEKPRDILLMPTWRDWINTDEKFLESEYYNRYISLINNQELLELLNKYDVNLNFYPHYRSQDYFSIGLSENNERVKFIQLGKKKVQDLLREHALLITDFSSVSFDFTLLGKPVIYYHFDVRQFFRRGILRPVDETFLGRIAHTEEDLVELIKERLELNFANYENDLTQIVKYQDKNNCKRIYDEVIKGLDND</sequence>
<dbReference type="Pfam" id="PF04464">
    <property type="entry name" value="Glyphos_transf"/>
    <property type="match status" value="1"/>
</dbReference>
<dbReference type="GO" id="GO:0047355">
    <property type="term" value="F:CDP-glycerol glycerophosphotransferase activity"/>
    <property type="evidence" value="ECO:0007669"/>
    <property type="project" value="InterPro"/>
</dbReference>
<dbReference type="InterPro" id="IPR007554">
    <property type="entry name" value="Glycerophosphate_synth"/>
</dbReference>
<evidence type="ECO:0000313" key="2">
    <source>
        <dbReference type="Proteomes" id="UP000316425"/>
    </source>
</evidence>
<name>A0A556PMN3_9BACI</name>
<dbReference type="AlphaFoldDB" id="A0A556PMN3"/>
<dbReference type="Gene3D" id="3.40.50.12580">
    <property type="match status" value="1"/>
</dbReference>